<dbReference type="GO" id="GO:0016747">
    <property type="term" value="F:acyltransferase activity, transferring groups other than amino-acyl groups"/>
    <property type="evidence" value="ECO:0007669"/>
    <property type="project" value="InterPro"/>
</dbReference>
<dbReference type="InterPro" id="IPR051531">
    <property type="entry name" value="N-acetyltransferase"/>
</dbReference>
<dbReference type="Gene3D" id="3.40.630.30">
    <property type="match status" value="1"/>
</dbReference>
<comment type="caution">
    <text evidence="2">The sequence shown here is derived from an EMBL/GenBank/DDBJ whole genome shotgun (WGS) entry which is preliminary data.</text>
</comment>
<organism evidence="2 3">
    <name type="scientific">Pseudomonas syringae pv. aceris</name>
    <dbReference type="NCBI Taxonomy" id="199198"/>
    <lineage>
        <taxon>Bacteria</taxon>
        <taxon>Pseudomonadati</taxon>
        <taxon>Pseudomonadota</taxon>
        <taxon>Gammaproteobacteria</taxon>
        <taxon>Pseudomonadales</taxon>
        <taxon>Pseudomonadaceae</taxon>
        <taxon>Pseudomonas</taxon>
        <taxon>Pseudomonas syringae</taxon>
    </lineage>
</organism>
<dbReference type="InterPro" id="IPR000182">
    <property type="entry name" value="GNAT_dom"/>
</dbReference>
<dbReference type="SUPFAM" id="SSF55729">
    <property type="entry name" value="Acyl-CoA N-acyltransferases (Nat)"/>
    <property type="match status" value="1"/>
</dbReference>
<proteinExistence type="predicted"/>
<keyword evidence="2" id="KW-0808">Transferase</keyword>
<name>A0A0P9I0J3_PSESX</name>
<evidence type="ECO:0000313" key="3">
    <source>
        <dbReference type="Proteomes" id="UP000050297"/>
    </source>
</evidence>
<feature type="domain" description="N-acetyltransferase" evidence="1">
    <location>
        <begin position="41"/>
        <end position="200"/>
    </location>
</feature>
<dbReference type="InterPro" id="IPR016181">
    <property type="entry name" value="Acyl_CoA_acyltransferase"/>
</dbReference>
<gene>
    <name evidence="2" type="ORF">ALO91_05362</name>
</gene>
<sequence length="200" mass="22351">MAPISILPACGQDNPLPKYLERTPDMQFKERINVHAPAPQILIQRMADIHLEGVTALYNEPAVCRQVLQMPYQSIEVWRKRLAASTERHVKLVALHGNEVIGSIGLEQYSRSRQSHVGAIGMGVASAWQGKGVGSKLLATALDIADNWMNLHRVELTVYVDNEAAQGLYRKFGFETEGRLRNYAVRDGLFVDALSMARLR</sequence>
<protein>
    <submittedName>
        <fullName evidence="2">N-acetyltransferase GCN5</fullName>
    </submittedName>
</protein>
<evidence type="ECO:0000259" key="1">
    <source>
        <dbReference type="PROSITE" id="PS51186"/>
    </source>
</evidence>
<dbReference type="Proteomes" id="UP000050297">
    <property type="component" value="Unassembled WGS sequence"/>
</dbReference>
<dbReference type="PANTHER" id="PTHR43792">
    <property type="entry name" value="GNAT FAMILY, PUTATIVE (AFU_ORTHOLOGUE AFUA_3G00765)-RELATED-RELATED"/>
    <property type="match status" value="1"/>
</dbReference>
<dbReference type="EMBL" id="LJPM01000321">
    <property type="protein sequence ID" value="KPW18394.1"/>
    <property type="molecule type" value="Genomic_DNA"/>
</dbReference>
<reference evidence="2 3" key="1">
    <citation type="submission" date="2015-09" db="EMBL/GenBank/DDBJ databases">
        <title>Genome announcement of multiple Pseudomonas syringae strains.</title>
        <authorList>
            <person name="Thakur S."/>
            <person name="Wang P.W."/>
            <person name="Gong Y."/>
            <person name="Weir B.S."/>
            <person name="Guttman D.S."/>
        </authorList>
    </citation>
    <scope>NUCLEOTIDE SEQUENCE [LARGE SCALE GENOMIC DNA]</scope>
    <source>
        <strain evidence="2 3">ICMP2802</strain>
    </source>
</reference>
<evidence type="ECO:0000313" key="2">
    <source>
        <dbReference type="EMBL" id="KPW18394.1"/>
    </source>
</evidence>
<dbReference type="CDD" id="cd04301">
    <property type="entry name" value="NAT_SF"/>
    <property type="match status" value="1"/>
</dbReference>
<dbReference type="Pfam" id="PF00583">
    <property type="entry name" value="Acetyltransf_1"/>
    <property type="match status" value="1"/>
</dbReference>
<dbReference type="PROSITE" id="PS51186">
    <property type="entry name" value="GNAT"/>
    <property type="match status" value="1"/>
</dbReference>
<dbReference type="PATRIC" id="fig|199198.5.peg.4201"/>
<accession>A0A0P9I0J3</accession>
<dbReference type="AlphaFoldDB" id="A0A0P9I0J3"/>